<evidence type="ECO:0008006" key="4">
    <source>
        <dbReference type="Google" id="ProtNLM"/>
    </source>
</evidence>
<organism evidence="2 3">
    <name type="scientific">Daphnia magna</name>
    <dbReference type="NCBI Taxonomy" id="35525"/>
    <lineage>
        <taxon>Eukaryota</taxon>
        <taxon>Metazoa</taxon>
        <taxon>Ecdysozoa</taxon>
        <taxon>Arthropoda</taxon>
        <taxon>Crustacea</taxon>
        <taxon>Branchiopoda</taxon>
        <taxon>Diplostraca</taxon>
        <taxon>Cladocera</taxon>
        <taxon>Anomopoda</taxon>
        <taxon>Daphniidae</taxon>
        <taxon>Daphnia</taxon>
    </lineage>
</organism>
<dbReference type="Proteomes" id="UP001234178">
    <property type="component" value="Unassembled WGS sequence"/>
</dbReference>
<accession>A0ABQ9YU21</accession>
<feature type="compositionally biased region" description="Low complexity" evidence="1">
    <location>
        <begin position="283"/>
        <end position="314"/>
    </location>
</feature>
<feature type="compositionally biased region" description="Basic and acidic residues" evidence="1">
    <location>
        <begin position="67"/>
        <end position="78"/>
    </location>
</feature>
<reference evidence="2 3" key="1">
    <citation type="journal article" date="2023" name="Nucleic Acids Res.">
        <title>The hologenome of Daphnia magna reveals possible DNA methylation and microbiome-mediated evolution of the host genome.</title>
        <authorList>
            <person name="Chaturvedi A."/>
            <person name="Li X."/>
            <person name="Dhandapani V."/>
            <person name="Marshall H."/>
            <person name="Kissane S."/>
            <person name="Cuenca-Cambronero M."/>
            <person name="Asole G."/>
            <person name="Calvet F."/>
            <person name="Ruiz-Romero M."/>
            <person name="Marangio P."/>
            <person name="Guigo R."/>
            <person name="Rago D."/>
            <person name="Mirbahai L."/>
            <person name="Eastwood N."/>
            <person name="Colbourne J.K."/>
            <person name="Zhou J."/>
            <person name="Mallon E."/>
            <person name="Orsini L."/>
        </authorList>
    </citation>
    <scope>NUCLEOTIDE SEQUENCE [LARGE SCALE GENOMIC DNA]</scope>
    <source>
        <strain evidence="2">LRV0_1</strain>
    </source>
</reference>
<evidence type="ECO:0000313" key="3">
    <source>
        <dbReference type="Proteomes" id="UP001234178"/>
    </source>
</evidence>
<feature type="region of interest" description="Disordered" evidence="1">
    <location>
        <begin position="263"/>
        <end position="315"/>
    </location>
</feature>
<name>A0ABQ9YU21_9CRUS</name>
<comment type="caution">
    <text evidence="2">The sequence shown here is derived from an EMBL/GenBank/DDBJ whole genome shotgun (WGS) entry which is preliminary data.</text>
</comment>
<gene>
    <name evidence="2" type="ORF">OUZ56_005897</name>
</gene>
<feature type="region of interest" description="Disordered" evidence="1">
    <location>
        <begin position="67"/>
        <end position="86"/>
    </location>
</feature>
<protein>
    <recommendedName>
        <fullName evidence="4">CUB domain-containing protein</fullName>
    </recommendedName>
</protein>
<dbReference type="EMBL" id="JAOYFB010000001">
    <property type="protein sequence ID" value="KAK4004152.1"/>
    <property type="molecule type" value="Genomic_DNA"/>
</dbReference>
<keyword evidence="3" id="KW-1185">Reference proteome</keyword>
<proteinExistence type="predicted"/>
<sequence>MWVMMGVFSGKAKHQSFVFLLSSLFAVGTFISAAMTRSLTPSLTRDMGLSITVNGVVATGDHEGIEYNGEKNYRDHRPSSTARPITKRRPANWDPYVADTCGGTINIALSFDRLSSFKSPGFPATRDYPLICNWNVKVNDRKCRRARITMRMDGRSRLADAEGFTKGHFTVSPFMKRSKICGRIGNIPPFHWYFDSQQAEKNVSIIMKNMAINDGYSEGVSFSLQGECLPEKTSVKKMNVGKENDRFRARWMSRLLEDFETGEGPRLIQASHTTTRRPSTTLRVRPSTTVRPSTPRRPSTTVRPSTTRRPSSTTKRSIAYVHPDLIWPFLATPEPFISLESLLDLHPSSNITSDTTSTAQSSTQPTVHLLKSKPYLLTPVISSPLTTNLSLITSDSNVPHSTNQSVHLNDLPGGPSLNSQVPLETNSTIPELVLEGQTNNDNPISYISLNGQKFVFRKFHKFKKLLS</sequence>
<feature type="compositionally biased region" description="Polar residues" evidence="1">
    <location>
        <begin position="270"/>
        <end position="282"/>
    </location>
</feature>
<evidence type="ECO:0000313" key="2">
    <source>
        <dbReference type="EMBL" id="KAK4004152.1"/>
    </source>
</evidence>
<evidence type="ECO:0000256" key="1">
    <source>
        <dbReference type="SAM" id="MobiDB-lite"/>
    </source>
</evidence>